<organism evidence="1 2">
    <name type="scientific">Pseudaminobacter salicylatoxidans</name>
    <dbReference type="NCBI Taxonomy" id="93369"/>
    <lineage>
        <taxon>Bacteria</taxon>
        <taxon>Pseudomonadati</taxon>
        <taxon>Pseudomonadota</taxon>
        <taxon>Alphaproteobacteria</taxon>
        <taxon>Hyphomicrobiales</taxon>
        <taxon>Phyllobacteriaceae</taxon>
        <taxon>Pseudaminobacter</taxon>
    </lineage>
</organism>
<evidence type="ECO:0000313" key="1">
    <source>
        <dbReference type="EMBL" id="PWJ86279.1"/>
    </source>
</evidence>
<evidence type="ECO:0008006" key="3">
    <source>
        <dbReference type="Google" id="ProtNLM"/>
    </source>
</evidence>
<dbReference type="SUPFAM" id="SSF53448">
    <property type="entry name" value="Nucleotide-diphospho-sugar transferases"/>
    <property type="match status" value="1"/>
</dbReference>
<comment type="caution">
    <text evidence="1">The sequence shown here is derived from an EMBL/GenBank/DDBJ whole genome shotgun (WGS) entry which is preliminary data.</text>
</comment>
<keyword evidence="2" id="KW-1185">Reference proteome</keyword>
<proteinExistence type="predicted"/>
<evidence type="ECO:0000313" key="2">
    <source>
        <dbReference type="Proteomes" id="UP000245396"/>
    </source>
</evidence>
<dbReference type="STRING" id="1192868.GCA_000304395_04254"/>
<dbReference type="InterPro" id="IPR029044">
    <property type="entry name" value="Nucleotide-diphossugar_trans"/>
</dbReference>
<gene>
    <name evidence="1" type="ORF">C7441_101158</name>
</gene>
<dbReference type="RefSeq" id="WP_244916018.1">
    <property type="nucleotide sequence ID" value="NZ_QGGG01000001.1"/>
</dbReference>
<dbReference type="AlphaFoldDB" id="A0A316C920"/>
<reference evidence="1 2" key="1">
    <citation type="submission" date="2018-05" db="EMBL/GenBank/DDBJ databases">
        <title>Genomic Encyclopedia of Type Strains, Phase IV (KMG-IV): sequencing the most valuable type-strain genomes for metagenomic binning, comparative biology and taxonomic classification.</title>
        <authorList>
            <person name="Goeker M."/>
        </authorList>
    </citation>
    <scope>NUCLEOTIDE SEQUENCE [LARGE SCALE GENOMIC DNA]</scope>
    <source>
        <strain evidence="1 2">DSM 6986</strain>
    </source>
</reference>
<name>A0A316C920_PSESE</name>
<accession>A0A316C920</accession>
<sequence>MLRVISLSTIPPRFQEIGPTLDSLAKQAGVDEIRLYIPRAYRRFPEYSGELPDVPDRIKIIRPDDDLGPASKVLFTIQSLRETEAQILFCDDDRIYQAGWAERLLSEQSARPEDCVAVIGKDLPASARSRQPRAVRARRTVKYRAHRIYHRITKGNVYPRPEPVIIAKPGYVDVLQGYGGAVVRPRFFDDRAFDIPDVLWTVDDYWLSGLLAARGIGIWLPAGFERPAATSANDLDALFDATIDGAGRLEANQQCISYMQRHFHIWS</sequence>
<protein>
    <recommendedName>
        <fullName evidence="3">Glycosyl transferase family 2</fullName>
    </recommendedName>
</protein>
<dbReference type="Proteomes" id="UP000245396">
    <property type="component" value="Unassembled WGS sequence"/>
</dbReference>
<dbReference type="EMBL" id="QGGG01000001">
    <property type="protein sequence ID" value="PWJ86279.1"/>
    <property type="molecule type" value="Genomic_DNA"/>
</dbReference>